<organism evidence="2">
    <name type="scientific">uncultured Caudovirales phage</name>
    <dbReference type="NCBI Taxonomy" id="2100421"/>
    <lineage>
        <taxon>Viruses</taxon>
        <taxon>Duplodnaviria</taxon>
        <taxon>Heunggongvirae</taxon>
        <taxon>Uroviricota</taxon>
        <taxon>Caudoviricetes</taxon>
        <taxon>Peduoviridae</taxon>
        <taxon>Maltschvirus</taxon>
        <taxon>Maltschvirus maltsch</taxon>
    </lineage>
</organism>
<feature type="non-terminal residue" evidence="2">
    <location>
        <position position="1"/>
    </location>
</feature>
<dbReference type="InterPro" id="IPR027417">
    <property type="entry name" value="P-loop_NTPase"/>
</dbReference>
<dbReference type="Gene3D" id="3.40.50.300">
    <property type="entry name" value="P-loop containing nucleotide triphosphate hydrolases"/>
    <property type="match status" value="1"/>
</dbReference>
<dbReference type="SUPFAM" id="SSF52540">
    <property type="entry name" value="P-loop containing nucleoside triphosphate hydrolases"/>
    <property type="match status" value="1"/>
</dbReference>
<reference evidence="2" key="1">
    <citation type="submission" date="2020-05" db="EMBL/GenBank/DDBJ databases">
        <authorList>
            <person name="Chiriac C."/>
            <person name="Salcher M."/>
            <person name="Ghai R."/>
            <person name="Kavagutti S V."/>
        </authorList>
    </citation>
    <scope>NUCLEOTIDE SEQUENCE</scope>
</reference>
<protein>
    <submittedName>
        <fullName evidence="2">Prim_Pol domain containing protein</fullName>
    </submittedName>
</protein>
<dbReference type="Pfam" id="PF09250">
    <property type="entry name" value="Prim-Pol"/>
    <property type="match status" value="1"/>
</dbReference>
<gene>
    <name evidence="2" type="ORF">UFOVP199_52</name>
</gene>
<dbReference type="CDD" id="cd04859">
    <property type="entry name" value="Prim_Pol"/>
    <property type="match status" value="1"/>
</dbReference>
<evidence type="ECO:0000313" key="2">
    <source>
        <dbReference type="EMBL" id="CAB5217084.1"/>
    </source>
</evidence>
<dbReference type="SMART" id="SM00943">
    <property type="entry name" value="Prim-Pol"/>
    <property type="match status" value="1"/>
</dbReference>
<dbReference type="SUPFAM" id="SSF56747">
    <property type="entry name" value="Prim-pol domain"/>
    <property type="match status" value="1"/>
</dbReference>
<dbReference type="EMBL" id="LR798244">
    <property type="protein sequence ID" value="CAB5217084.1"/>
    <property type="molecule type" value="Genomic_DNA"/>
</dbReference>
<dbReference type="Pfam" id="PF13481">
    <property type="entry name" value="AAA_25"/>
    <property type="match status" value="1"/>
</dbReference>
<dbReference type="InterPro" id="IPR015330">
    <property type="entry name" value="DNA_primase/pol_bifunc_N"/>
</dbReference>
<name>A0A6J7WIT0_9CAUD</name>
<accession>A0A6J7WIT0</accession>
<feature type="domain" description="DNA primase/polymerase bifunctional N-terminal" evidence="1">
    <location>
        <begin position="1"/>
        <end position="149"/>
    </location>
</feature>
<sequence>PTGGQCACPNGAQCSSPAKHPLTPSGFNDASNDPETIKQWWTRWPHANIGAPTGDTFDVIDIDGGAAAWAALTAKHGTPTHIAVAMTGRTAGGFHYYVTPGGQKTIPTGKRGLPNKIEIKGQGGYIVVPPSEHASGSTYKWIKAIDGELHGDTDYPTWYNTITQHDTPTTPPPAPTAPLIDTSDRTARYGAAVLTRACDLIRNAGEGTRWTTTAQEAIPLAVRAIAGGCLNRDQAIKAIQQAAQTAGLDNNEINRIPHLFDHMERQGITHPIAPADNDTNLTDWLRTLPKTQLNPEYVQAADNERQHTTWWPRDLQAILDGNNPEPEPQYLQRADGHHLFYKQRVNGIIGESESGKTWLALLAATQTLALGEKVLYLDFEDTPTGAINRLKALGQTNFQHLTYIAPDENLDNTANQDLAETLTTHTPDLIIIDGFNAAMSLMGLDINSNNDATHFNQTLLKPLAQTGACVIYVDHVPKSKEARGKGGIGAQAKRAMTSGAIITVDTIDPFGRGMTGRLKLTVDKDRPGHVRAHSHAAKHAGEALLESRQDGSITITINEADTPLSGAAIDAIKADELHNRIYEWLTNKNNPQPKRAIRDGIGAGRDGVIKAIDDMTALGLIEGVKCSDGHIRYTATPVDNYGEEDQR</sequence>
<proteinExistence type="predicted"/>
<evidence type="ECO:0000259" key="1">
    <source>
        <dbReference type="SMART" id="SM00943"/>
    </source>
</evidence>